<evidence type="ECO:0000259" key="1">
    <source>
        <dbReference type="PROSITE" id="PS51762"/>
    </source>
</evidence>
<dbReference type="SUPFAM" id="SSF49899">
    <property type="entry name" value="Concanavalin A-like lectins/glucanases"/>
    <property type="match status" value="1"/>
</dbReference>
<dbReference type="GO" id="GO:0004553">
    <property type="term" value="F:hydrolase activity, hydrolyzing O-glycosyl compounds"/>
    <property type="evidence" value="ECO:0007669"/>
    <property type="project" value="InterPro"/>
</dbReference>
<dbReference type="Pfam" id="PF00722">
    <property type="entry name" value="Glyco_hydro_16"/>
    <property type="match status" value="1"/>
</dbReference>
<protein>
    <submittedName>
        <fullName evidence="2">Glycoside hydrolase family 16 protein</fullName>
    </submittedName>
</protein>
<gene>
    <name evidence="2" type="ORF">IAB14_02310</name>
</gene>
<dbReference type="GO" id="GO:0005975">
    <property type="term" value="P:carbohydrate metabolic process"/>
    <property type="evidence" value="ECO:0007669"/>
    <property type="project" value="InterPro"/>
</dbReference>
<dbReference type="Proteomes" id="UP000886891">
    <property type="component" value="Unassembled WGS sequence"/>
</dbReference>
<comment type="caution">
    <text evidence="2">The sequence shown here is derived from an EMBL/GenBank/DDBJ whole genome shotgun (WGS) entry which is preliminary data.</text>
</comment>
<dbReference type="AlphaFoldDB" id="A0A9D1NC72"/>
<proteinExistence type="predicted"/>
<dbReference type="PANTHER" id="PTHR10963">
    <property type="entry name" value="GLYCOSYL HYDROLASE-RELATED"/>
    <property type="match status" value="1"/>
</dbReference>
<name>A0A9D1NC72_9FIRM</name>
<evidence type="ECO:0000313" key="3">
    <source>
        <dbReference type="Proteomes" id="UP000886891"/>
    </source>
</evidence>
<dbReference type="InterPro" id="IPR050546">
    <property type="entry name" value="Glycosyl_Hydrlase_16"/>
</dbReference>
<sequence length="343" mass="38806">MRKIIAALVALLILLVVLIPTGCKQSESWDPARFDTTLPTLGQDGWYLVFEDDFDGSRLNENIVFGEQFSGNRQIWTTSPHAIRWESQNKNKPEQASYWCPDMVRVENGNVVITARYDDNHQCSQGVCPANARFTGGIETRAVVGDPNDNKGTNDDLLFAQAFGYFETRVKFPNAKGLWSAFWLQSSNMRKTGAEGVDGTEIDIYESAFIRHKTKMGHALLWNGYGEYGKVSDYIVDTETDLYDGYHTFALKWTPLYYVFYIDGVATWATDAGGVSHVKEFLRLTVEIDAGDRYGPHGQKIGAFDDQSVSEFYVDYVKVWQNSNYEPYIIDDDCFAGDIDLQN</sequence>
<dbReference type="InterPro" id="IPR013320">
    <property type="entry name" value="ConA-like_dom_sf"/>
</dbReference>
<dbReference type="EMBL" id="DVOH01000016">
    <property type="protein sequence ID" value="HIU99931.1"/>
    <property type="molecule type" value="Genomic_DNA"/>
</dbReference>
<feature type="domain" description="GH16" evidence="1">
    <location>
        <begin position="31"/>
        <end position="325"/>
    </location>
</feature>
<dbReference type="CDD" id="cd08023">
    <property type="entry name" value="GH16_laminarinase_like"/>
    <property type="match status" value="1"/>
</dbReference>
<dbReference type="PROSITE" id="PS51762">
    <property type="entry name" value="GH16_2"/>
    <property type="match status" value="1"/>
</dbReference>
<organism evidence="2 3">
    <name type="scientific">Candidatus Stercoripulliclostridium merdipullorum</name>
    <dbReference type="NCBI Taxonomy" id="2840952"/>
    <lineage>
        <taxon>Bacteria</taxon>
        <taxon>Bacillati</taxon>
        <taxon>Bacillota</taxon>
        <taxon>Clostridia</taxon>
        <taxon>Eubacteriales</taxon>
        <taxon>Candidatus Stercoripulliclostridium</taxon>
    </lineage>
</organism>
<keyword evidence="2" id="KW-0378">Hydrolase</keyword>
<reference evidence="2" key="1">
    <citation type="submission" date="2020-10" db="EMBL/GenBank/DDBJ databases">
        <authorList>
            <person name="Gilroy R."/>
        </authorList>
    </citation>
    <scope>NUCLEOTIDE SEQUENCE</scope>
    <source>
        <strain evidence="2">23406</strain>
    </source>
</reference>
<accession>A0A9D1NC72</accession>
<evidence type="ECO:0000313" key="2">
    <source>
        <dbReference type="EMBL" id="HIU99931.1"/>
    </source>
</evidence>
<dbReference type="PANTHER" id="PTHR10963:SF60">
    <property type="entry name" value="GRAM-NEGATIVE BACTERIA-BINDING PROTEIN 1-RELATED"/>
    <property type="match status" value="1"/>
</dbReference>
<reference evidence="2" key="2">
    <citation type="journal article" date="2021" name="PeerJ">
        <title>Extensive microbial diversity within the chicken gut microbiome revealed by metagenomics and culture.</title>
        <authorList>
            <person name="Gilroy R."/>
            <person name="Ravi A."/>
            <person name="Getino M."/>
            <person name="Pursley I."/>
            <person name="Horton D.L."/>
            <person name="Alikhan N.F."/>
            <person name="Baker D."/>
            <person name="Gharbi K."/>
            <person name="Hall N."/>
            <person name="Watson M."/>
            <person name="Adriaenssens E.M."/>
            <person name="Foster-Nyarko E."/>
            <person name="Jarju S."/>
            <person name="Secka A."/>
            <person name="Antonio M."/>
            <person name="Oren A."/>
            <person name="Chaudhuri R.R."/>
            <person name="La Ragione R."/>
            <person name="Hildebrand F."/>
            <person name="Pallen M.J."/>
        </authorList>
    </citation>
    <scope>NUCLEOTIDE SEQUENCE</scope>
    <source>
        <strain evidence="2">23406</strain>
    </source>
</reference>
<dbReference type="InterPro" id="IPR000757">
    <property type="entry name" value="Beta-glucanase-like"/>
</dbReference>
<dbReference type="Gene3D" id="2.60.120.200">
    <property type="match status" value="1"/>
</dbReference>